<reference evidence="5 6" key="1">
    <citation type="submission" date="2016-10" db="EMBL/GenBank/DDBJ databases">
        <authorList>
            <person name="de Groot N.N."/>
        </authorList>
    </citation>
    <scope>NUCLEOTIDE SEQUENCE [LARGE SCALE GENOMIC DNA]</scope>
    <source>
        <strain evidence="5 6">CGMCC 1.7727</strain>
    </source>
</reference>
<dbReference type="RefSeq" id="WP_089739870.1">
    <property type="nucleotide sequence ID" value="NZ_FOGL01000003.1"/>
</dbReference>
<dbReference type="PANTHER" id="PTHR43798">
    <property type="entry name" value="MONOACYLGLYCEROL LIPASE"/>
    <property type="match status" value="1"/>
</dbReference>
<dbReference type="SUPFAM" id="SSF53474">
    <property type="entry name" value="alpha/beta-Hydrolases"/>
    <property type="match status" value="1"/>
</dbReference>
<dbReference type="InterPro" id="IPR000073">
    <property type="entry name" value="AB_hydrolase_1"/>
</dbReference>
<accession>A0A1H9NPL1</accession>
<keyword evidence="1" id="KW-0378">Hydrolase</keyword>
<evidence type="ECO:0000313" key="5">
    <source>
        <dbReference type="EMBL" id="SER37964.1"/>
    </source>
</evidence>
<feature type="active site" description="Charge relay system" evidence="2">
    <location>
        <position position="210"/>
    </location>
</feature>
<evidence type="ECO:0000256" key="1">
    <source>
        <dbReference type="ARBA" id="ARBA00022801"/>
    </source>
</evidence>
<dbReference type="Proteomes" id="UP000199687">
    <property type="component" value="Unassembled WGS sequence"/>
</dbReference>
<evidence type="ECO:0000259" key="4">
    <source>
        <dbReference type="Pfam" id="PF00561"/>
    </source>
</evidence>
<feature type="binding site" evidence="3">
    <location>
        <position position="83"/>
    </location>
    <ligand>
        <name>substrate</name>
    </ligand>
</feature>
<gene>
    <name evidence="5" type="ORF">SAMN04487944_103253</name>
</gene>
<protein>
    <submittedName>
        <fullName evidence="5">Esterase/lipase</fullName>
    </submittedName>
</protein>
<dbReference type="GO" id="GO:0016020">
    <property type="term" value="C:membrane"/>
    <property type="evidence" value="ECO:0007669"/>
    <property type="project" value="TreeGrafter"/>
</dbReference>
<dbReference type="InterPro" id="IPR029058">
    <property type="entry name" value="AB_hydrolase_fold"/>
</dbReference>
<dbReference type="Pfam" id="PF00561">
    <property type="entry name" value="Abhydrolase_1"/>
    <property type="match status" value="1"/>
</dbReference>
<sequence>MPGCLVIHGFTGGPYEVLPLAEHLEDATDWEIVTPKLPGHGLGSGRELDLSTVTHKDWINKCEEEFQQLQKRHDRIYIIGFSMGGMISAYLAAKYGCEKLVLLSTSRRYISIPRMTLDLLSFGQKAVRRKLKTDPLFQHYMGKYGSVPVRATMEFLKCMKFTKPYLKEINCPVFIAQGIQDGMVPFKAVHYLDKEIPVDAQIIYFHDSKHLICLGEDKDIVINAVYQFLTGSANKKALAGNG</sequence>
<dbReference type="EMBL" id="FOGL01000003">
    <property type="protein sequence ID" value="SER37964.1"/>
    <property type="molecule type" value="Genomic_DNA"/>
</dbReference>
<dbReference type="Gene3D" id="3.40.50.1820">
    <property type="entry name" value="alpha/beta hydrolase"/>
    <property type="match status" value="1"/>
</dbReference>
<dbReference type="GO" id="GO:0052689">
    <property type="term" value="F:carboxylic ester hydrolase activity"/>
    <property type="evidence" value="ECO:0007669"/>
    <property type="project" value="InterPro"/>
</dbReference>
<dbReference type="OrthoDB" id="9786110at2"/>
<name>A0A1H9NPL1_9BACI</name>
<dbReference type="PIRSF" id="PIRSF017388">
    <property type="entry name" value="Esterase_lipase"/>
    <property type="match status" value="1"/>
</dbReference>
<dbReference type="InterPro" id="IPR012354">
    <property type="entry name" value="Esterase_lipase"/>
</dbReference>
<feature type="active site" description="Nucleophile" evidence="2">
    <location>
        <position position="82"/>
    </location>
</feature>
<dbReference type="PANTHER" id="PTHR43798:SF31">
    <property type="entry name" value="AB HYDROLASE SUPERFAMILY PROTEIN YCLE"/>
    <property type="match status" value="1"/>
</dbReference>
<dbReference type="AlphaFoldDB" id="A0A1H9NPL1"/>
<organism evidence="5 6">
    <name type="scientific">Gracilibacillus ureilyticus</name>
    <dbReference type="NCBI Taxonomy" id="531814"/>
    <lineage>
        <taxon>Bacteria</taxon>
        <taxon>Bacillati</taxon>
        <taxon>Bacillota</taxon>
        <taxon>Bacilli</taxon>
        <taxon>Bacillales</taxon>
        <taxon>Bacillaceae</taxon>
        <taxon>Gracilibacillus</taxon>
    </lineage>
</organism>
<dbReference type="InterPro" id="IPR050266">
    <property type="entry name" value="AB_hydrolase_sf"/>
</dbReference>
<feature type="domain" description="AB hydrolase-1" evidence="4">
    <location>
        <begin position="5"/>
        <end position="105"/>
    </location>
</feature>
<feature type="binding site" evidence="3">
    <location>
        <position position="10"/>
    </location>
    <ligand>
        <name>substrate</name>
    </ligand>
</feature>
<feature type="active site" description="Charge relay system" evidence="2">
    <location>
        <position position="181"/>
    </location>
</feature>
<keyword evidence="6" id="KW-1185">Reference proteome</keyword>
<evidence type="ECO:0000256" key="3">
    <source>
        <dbReference type="PIRSR" id="PIRSR017388-2"/>
    </source>
</evidence>
<dbReference type="STRING" id="531814.SAMN04487944_103253"/>
<evidence type="ECO:0000256" key="2">
    <source>
        <dbReference type="PIRSR" id="PIRSR017388-1"/>
    </source>
</evidence>
<evidence type="ECO:0000313" key="6">
    <source>
        <dbReference type="Proteomes" id="UP000199687"/>
    </source>
</evidence>
<proteinExistence type="predicted"/>